<feature type="chain" id="PRO_5044529064" description="Carboxypeptidase" evidence="9">
    <location>
        <begin position="27"/>
        <end position="469"/>
    </location>
</feature>
<proteinExistence type="inferred from homology"/>
<evidence type="ECO:0000256" key="9">
    <source>
        <dbReference type="RuleBase" id="RU361156"/>
    </source>
</evidence>
<sequence>MAESHVFTFPFLPAIFFVPLFFGASAAVTEGTQDGSEHWGYVEVRPKAHMFWWYYRSPYKVEDANNPWPVILWLQGGPGASGVGVGNFKEIGPLDLDLKPRNSTWLQIADLLFVDNPVGTGYSYVEERELLVKTDVEVATDLTTFLINFFNENESLQKSPLYVFAESYGGKYAATLGLSAFDAIEAGKLKVKLAGIALGDSWISPEDFVISWGPFLYDVSRLDYNGLEKSVRMAEQIKKQVNEGKFKDATSLWNELLSVIEDSSNQVDFYNFLLDVATNTLSLTAPERLQTTSMKNSRHMDALGSSLSSSSLRSLMNGVIRKKLRIIPDDVNWGGQSTLVVAALDGDFLKPRIREVDALLAKGVNMTVYNGQLDVICATKGTEAWMAKLKWDGLRTFLNMDRTPMYCADDKATKGFVKSYRNLRFYWILGAGHYVPVDQPCVALEMVASIIQSPLNLKKSNTFPYAYSI</sequence>
<keyword evidence="6 9" id="KW-0732">Signal</keyword>
<feature type="signal peptide" evidence="9">
    <location>
        <begin position="1"/>
        <end position="26"/>
    </location>
</feature>
<reference evidence="10 11" key="1">
    <citation type="submission" date="2024-11" db="EMBL/GenBank/DDBJ databases">
        <title>A near-complete genome assembly of Cinchona calisaya.</title>
        <authorList>
            <person name="Lian D.C."/>
            <person name="Zhao X.W."/>
            <person name="Wei L."/>
        </authorList>
    </citation>
    <scope>NUCLEOTIDE SEQUENCE [LARGE SCALE GENOMIC DNA]</scope>
    <source>
        <tissue evidence="10">Nenye</tissue>
    </source>
</reference>
<evidence type="ECO:0000256" key="6">
    <source>
        <dbReference type="ARBA" id="ARBA00022729"/>
    </source>
</evidence>
<evidence type="ECO:0000256" key="4">
    <source>
        <dbReference type="ARBA" id="ARBA00022645"/>
    </source>
</evidence>
<dbReference type="InterPro" id="IPR001563">
    <property type="entry name" value="Peptidase_S10"/>
</dbReference>
<accession>A0ABD3AFA1</accession>
<keyword evidence="11" id="KW-1185">Reference proteome</keyword>
<comment type="subcellular location">
    <subcellularLocation>
        <location evidence="1">Secreted</location>
    </subcellularLocation>
</comment>
<dbReference type="Proteomes" id="UP001630127">
    <property type="component" value="Unassembled WGS sequence"/>
</dbReference>
<dbReference type="PANTHER" id="PTHR11802:SF3">
    <property type="entry name" value="RETINOID-INDUCIBLE SERINE CARBOXYPEPTIDASE"/>
    <property type="match status" value="1"/>
</dbReference>
<evidence type="ECO:0000256" key="5">
    <source>
        <dbReference type="ARBA" id="ARBA00022670"/>
    </source>
</evidence>
<organism evidence="10 11">
    <name type="scientific">Cinchona calisaya</name>
    <dbReference type="NCBI Taxonomy" id="153742"/>
    <lineage>
        <taxon>Eukaryota</taxon>
        <taxon>Viridiplantae</taxon>
        <taxon>Streptophyta</taxon>
        <taxon>Embryophyta</taxon>
        <taxon>Tracheophyta</taxon>
        <taxon>Spermatophyta</taxon>
        <taxon>Magnoliopsida</taxon>
        <taxon>eudicotyledons</taxon>
        <taxon>Gunneridae</taxon>
        <taxon>Pentapetalae</taxon>
        <taxon>asterids</taxon>
        <taxon>lamiids</taxon>
        <taxon>Gentianales</taxon>
        <taxon>Rubiaceae</taxon>
        <taxon>Cinchonoideae</taxon>
        <taxon>Cinchoneae</taxon>
        <taxon>Cinchona</taxon>
    </lineage>
</organism>
<name>A0ABD3AFA1_9GENT</name>
<keyword evidence="8" id="KW-0325">Glycoprotein</keyword>
<comment type="caution">
    <text evidence="10">The sequence shown here is derived from an EMBL/GenBank/DDBJ whole genome shotgun (WGS) entry which is preliminary data.</text>
</comment>
<dbReference type="EMBL" id="JBJUIK010000004">
    <property type="protein sequence ID" value="KAL3530481.1"/>
    <property type="molecule type" value="Genomic_DNA"/>
</dbReference>
<dbReference type="InterPro" id="IPR029058">
    <property type="entry name" value="AB_hydrolase_fold"/>
</dbReference>
<evidence type="ECO:0000256" key="7">
    <source>
        <dbReference type="ARBA" id="ARBA00022801"/>
    </source>
</evidence>
<dbReference type="EC" id="3.4.16.-" evidence="9"/>
<dbReference type="SUPFAM" id="SSF53474">
    <property type="entry name" value="alpha/beta-Hydrolases"/>
    <property type="match status" value="1"/>
</dbReference>
<dbReference type="PROSITE" id="PS00131">
    <property type="entry name" value="CARBOXYPEPT_SER_SER"/>
    <property type="match status" value="1"/>
</dbReference>
<dbReference type="FunFam" id="3.40.50.1820:FF:000123">
    <property type="entry name" value="Carboxypeptidase"/>
    <property type="match status" value="1"/>
</dbReference>
<dbReference type="AlphaFoldDB" id="A0ABD3AFA1"/>
<evidence type="ECO:0000313" key="11">
    <source>
        <dbReference type="Proteomes" id="UP001630127"/>
    </source>
</evidence>
<evidence type="ECO:0000313" key="10">
    <source>
        <dbReference type="EMBL" id="KAL3530481.1"/>
    </source>
</evidence>
<keyword evidence="5 9" id="KW-0645">Protease</keyword>
<evidence type="ECO:0000256" key="1">
    <source>
        <dbReference type="ARBA" id="ARBA00004613"/>
    </source>
</evidence>
<keyword evidence="7 9" id="KW-0378">Hydrolase</keyword>
<dbReference type="PANTHER" id="PTHR11802">
    <property type="entry name" value="SERINE PROTEASE FAMILY S10 SERINE CARBOXYPEPTIDASE"/>
    <property type="match status" value="1"/>
</dbReference>
<dbReference type="Gene3D" id="3.40.50.1820">
    <property type="entry name" value="alpha/beta hydrolase"/>
    <property type="match status" value="1"/>
</dbReference>
<dbReference type="Pfam" id="PF00450">
    <property type="entry name" value="Peptidase_S10"/>
    <property type="match status" value="1"/>
</dbReference>
<gene>
    <name evidence="10" type="ORF">ACH5RR_009803</name>
</gene>
<evidence type="ECO:0000256" key="2">
    <source>
        <dbReference type="ARBA" id="ARBA00009431"/>
    </source>
</evidence>
<keyword evidence="4 9" id="KW-0121">Carboxypeptidase</keyword>
<keyword evidence="3" id="KW-0964">Secreted</keyword>
<dbReference type="GO" id="GO:0006508">
    <property type="term" value="P:proteolysis"/>
    <property type="evidence" value="ECO:0007669"/>
    <property type="project" value="UniProtKB-KW"/>
</dbReference>
<dbReference type="GO" id="GO:0004185">
    <property type="term" value="F:serine-type carboxypeptidase activity"/>
    <property type="evidence" value="ECO:0007669"/>
    <property type="project" value="UniProtKB-UniRule"/>
</dbReference>
<dbReference type="InterPro" id="IPR018202">
    <property type="entry name" value="Ser_caboxypep_ser_AS"/>
</dbReference>
<protein>
    <recommendedName>
        <fullName evidence="9">Carboxypeptidase</fullName>
        <ecNumber evidence="9">3.4.16.-</ecNumber>
    </recommendedName>
</protein>
<comment type="similarity">
    <text evidence="2 9">Belongs to the peptidase S10 family.</text>
</comment>
<dbReference type="PRINTS" id="PR00724">
    <property type="entry name" value="CRBOXYPTASEC"/>
</dbReference>
<evidence type="ECO:0000256" key="8">
    <source>
        <dbReference type="ARBA" id="ARBA00023180"/>
    </source>
</evidence>
<dbReference type="GO" id="GO:0005576">
    <property type="term" value="C:extracellular region"/>
    <property type="evidence" value="ECO:0007669"/>
    <property type="project" value="UniProtKB-SubCell"/>
</dbReference>
<evidence type="ECO:0000256" key="3">
    <source>
        <dbReference type="ARBA" id="ARBA00022525"/>
    </source>
</evidence>